<dbReference type="PANTHER" id="PTHR42852:SF13">
    <property type="entry name" value="PROTEIN DIPZ"/>
    <property type="match status" value="1"/>
</dbReference>
<dbReference type="Pfam" id="PF08534">
    <property type="entry name" value="Redoxin"/>
    <property type="match status" value="1"/>
</dbReference>
<dbReference type="GO" id="GO:0016491">
    <property type="term" value="F:oxidoreductase activity"/>
    <property type="evidence" value="ECO:0007669"/>
    <property type="project" value="InterPro"/>
</dbReference>
<dbReference type="PROSITE" id="PS51352">
    <property type="entry name" value="THIOREDOXIN_2"/>
    <property type="match status" value="1"/>
</dbReference>
<keyword evidence="1" id="KW-1133">Transmembrane helix</keyword>
<comment type="caution">
    <text evidence="3">The sequence shown here is derived from an EMBL/GenBank/DDBJ whole genome shotgun (WGS) entry which is preliminary data.</text>
</comment>
<dbReference type="InterPro" id="IPR013740">
    <property type="entry name" value="Redoxin"/>
</dbReference>
<dbReference type="PANTHER" id="PTHR42852">
    <property type="entry name" value="THIOL:DISULFIDE INTERCHANGE PROTEIN DSBE"/>
    <property type="match status" value="1"/>
</dbReference>
<dbReference type="GO" id="GO:0016853">
    <property type="term" value="F:isomerase activity"/>
    <property type="evidence" value="ECO:0007669"/>
    <property type="project" value="UniProtKB-KW"/>
</dbReference>
<evidence type="ECO:0000313" key="4">
    <source>
        <dbReference type="Proteomes" id="UP000198615"/>
    </source>
</evidence>
<dbReference type="SUPFAM" id="SSF52833">
    <property type="entry name" value="Thioredoxin-like"/>
    <property type="match status" value="1"/>
</dbReference>
<organism evidence="3 4">
    <name type="scientific">Thalassobaculum litoreum DSM 18839</name>
    <dbReference type="NCBI Taxonomy" id="1123362"/>
    <lineage>
        <taxon>Bacteria</taxon>
        <taxon>Pseudomonadati</taxon>
        <taxon>Pseudomonadota</taxon>
        <taxon>Alphaproteobacteria</taxon>
        <taxon>Rhodospirillales</taxon>
        <taxon>Thalassobaculaceae</taxon>
        <taxon>Thalassobaculum</taxon>
    </lineage>
</organism>
<dbReference type="InterPro" id="IPR013766">
    <property type="entry name" value="Thioredoxin_domain"/>
</dbReference>
<keyword evidence="3" id="KW-0413">Isomerase</keyword>
<proteinExistence type="predicted"/>
<feature type="transmembrane region" description="Helical" evidence="1">
    <location>
        <begin position="15"/>
        <end position="35"/>
    </location>
</feature>
<evidence type="ECO:0000256" key="1">
    <source>
        <dbReference type="SAM" id="Phobius"/>
    </source>
</evidence>
<feature type="domain" description="Thioredoxin" evidence="2">
    <location>
        <begin position="56"/>
        <end position="198"/>
    </location>
</feature>
<keyword evidence="1" id="KW-0812">Transmembrane</keyword>
<keyword evidence="1" id="KW-0472">Membrane</keyword>
<dbReference type="OrthoDB" id="9799347at2"/>
<dbReference type="InterPro" id="IPR036249">
    <property type="entry name" value="Thioredoxin-like_sf"/>
</dbReference>
<reference evidence="3 4" key="1">
    <citation type="submission" date="2016-10" db="EMBL/GenBank/DDBJ databases">
        <authorList>
            <person name="Varghese N."/>
            <person name="Submissions S."/>
        </authorList>
    </citation>
    <scope>NUCLEOTIDE SEQUENCE [LARGE SCALE GENOMIC DNA]</scope>
    <source>
        <strain evidence="3 4">DSM 18839</strain>
    </source>
</reference>
<keyword evidence="4" id="KW-1185">Reference proteome</keyword>
<dbReference type="AlphaFoldDB" id="A0A8G2BFF0"/>
<evidence type="ECO:0000259" key="2">
    <source>
        <dbReference type="PROSITE" id="PS51352"/>
    </source>
</evidence>
<dbReference type="InterPro" id="IPR050553">
    <property type="entry name" value="Thioredoxin_ResA/DsbE_sf"/>
</dbReference>
<dbReference type="RefSeq" id="WP_051245027.1">
    <property type="nucleotide sequence ID" value="NZ_FNBW01000003.1"/>
</dbReference>
<evidence type="ECO:0000313" key="3">
    <source>
        <dbReference type="EMBL" id="SDF38225.1"/>
    </source>
</evidence>
<sequence length="198" mass="20985">MTFLGSLSSWSPVRLALVGGVVGLVAALAAGGVFLTRASASGPPAFSGGYGDWEAFADPQPAPAIDFLDPDGERINLDAYKGQTLLVNFWATWCAPCIRELPALDELQADLGSDAFRVLIISIDRKGLEVAQPFLDGLEVEHLRTAADPKGALAREMKATGLPTTVLIAPDGKVMGRILGDAEWNSDGAKALVRYYLK</sequence>
<dbReference type="Proteomes" id="UP000198615">
    <property type="component" value="Unassembled WGS sequence"/>
</dbReference>
<accession>A0A8G2BFF0</accession>
<gene>
    <name evidence="3" type="ORF">SAMN05660686_01096</name>
</gene>
<dbReference type="Gene3D" id="3.40.30.10">
    <property type="entry name" value="Glutaredoxin"/>
    <property type="match status" value="1"/>
</dbReference>
<dbReference type="EMBL" id="FNBW01000003">
    <property type="protein sequence ID" value="SDF38225.1"/>
    <property type="molecule type" value="Genomic_DNA"/>
</dbReference>
<dbReference type="CDD" id="cd02966">
    <property type="entry name" value="TlpA_like_family"/>
    <property type="match status" value="1"/>
</dbReference>
<protein>
    <submittedName>
        <fullName evidence="3">Thiol-disulfide isomerase or thioredoxin</fullName>
    </submittedName>
</protein>
<name>A0A8G2BFF0_9PROT</name>